<proteinExistence type="predicted"/>
<dbReference type="STRING" id="1802421.A2318_00795"/>
<organism evidence="1 2">
    <name type="scientific">Candidatus Uhrbacteria bacterium RIFOXYB2_FULL_45_11</name>
    <dbReference type="NCBI Taxonomy" id="1802421"/>
    <lineage>
        <taxon>Bacteria</taxon>
        <taxon>Candidatus Uhriibacteriota</taxon>
    </lineage>
</organism>
<evidence type="ECO:0000313" key="1">
    <source>
        <dbReference type="EMBL" id="OGL97574.1"/>
    </source>
</evidence>
<accession>A0A1F7W638</accession>
<dbReference type="EMBL" id="MGFD01000042">
    <property type="protein sequence ID" value="OGL97574.1"/>
    <property type="molecule type" value="Genomic_DNA"/>
</dbReference>
<sequence>MAEVERSALQRALKRHTTDEHAKELMDILEPLYRMCAYEHFFYGHSTDIPEEIPEAIELLTQHPCSGIEFIAESIIPARLIRAPQNSNFIRRTRLCLEQRVVSYISVTHAFNLNYDMRYSFGTRLQSKLPGNLWNQLWESIRYWLLCEIAGDAYKQEADALRKIVRMCVGGNIIFDQKPNDPRITYVVNAKDPAPDTRFRWQ</sequence>
<dbReference type="Proteomes" id="UP000177331">
    <property type="component" value="Unassembled WGS sequence"/>
</dbReference>
<reference evidence="1 2" key="1">
    <citation type="journal article" date="2016" name="Nat. Commun.">
        <title>Thousands of microbial genomes shed light on interconnected biogeochemical processes in an aquifer system.</title>
        <authorList>
            <person name="Anantharaman K."/>
            <person name="Brown C.T."/>
            <person name="Hug L.A."/>
            <person name="Sharon I."/>
            <person name="Castelle C.J."/>
            <person name="Probst A.J."/>
            <person name="Thomas B.C."/>
            <person name="Singh A."/>
            <person name="Wilkins M.J."/>
            <person name="Karaoz U."/>
            <person name="Brodie E.L."/>
            <person name="Williams K.H."/>
            <person name="Hubbard S.S."/>
            <person name="Banfield J.F."/>
        </authorList>
    </citation>
    <scope>NUCLEOTIDE SEQUENCE [LARGE SCALE GENOMIC DNA]</scope>
</reference>
<gene>
    <name evidence="1" type="ORF">A2318_00795</name>
</gene>
<name>A0A1F7W638_9BACT</name>
<comment type="caution">
    <text evidence="1">The sequence shown here is derived from an EMBL/GenBank/DDBJ whole genome shotgun (WGS) entry which is preliminary data.</text>
</comment>
<evidence type="ECO:0000313" key="2">
    <source>
        <dbReference type="Proteomes" id="UP000177331"/>
    </source>
</evidence>
<dbReference type="AlphaFoldDB" id="A0A1F7W638"/>
<protein>
    <submittedName>
        <fullName evidence="1">Uncharacterized protein</fullName>
    </submittedName>
</protein>